<organism evidence="1 2">
    <name type="scientific">Nemania bipapillata</name>
    <dbReference type="NCBI Taxonomy" id="110536"/>
    <lineage>
        <taxon>Eukaryota</taxon>
        <taxon>Fungi</taxon>
        <taxon>Dikarya</taxon>
        <taxon>Ascomycota</taxon>
        <taxon>Pezizomycotina</taxon>
        <taxon>Sordariomycetes</taxon>
        <taxon>Xylariomycetidae</taxon>
        <taxon>Xylariales</taxon>
        <taxon>Xylariaceae</taxon>
        <taxon>Nemania</taxon>
    </lineage>
</organism>
<keyword evidence="2" id="KW-1185">Reference proteome</keyword>
<evidence type="ECO:0000313" key="2">
    <source>
        <dbReference type="Proteomes" id="UP001153334"/>
    </source>
</evidence>
<accession>A0ACC2ISM1</accession>
<evidence type="ECO:0000313" key="1">
    <source>
        <dbReference type="EMBL" id="KAJ8118166.1"/>
    </source>
</evidence>
<gene>
    <name evidence="1" type="ORF">ONZ43_g4043</name>
</gene>
<dbReference type="Proteomes" id="UP001153334">
    <property type="component" value="Unassembled WGS sequence"/>
</dbReference>
<reference evidence="1" key="1">
    <citation type="submission" date="2022-11" db="EMBL/GenBank/DDBJ databases">
        <title>Genome Sequence of Nemania bipapillata.</title>
        <authorList>
            <person name="Buettner E."/>
        </authorList>
    </citation>
    <scope>NUCLEOTIDE SEQUENCE</scope>
    <source>
        <strain evidence="1">CP14</strain>
    </source>
</reference>
<proteinExistence type="predicted"/>
<dbReference type="EMBL" id="JAPESX010001031">
    <property type="protein sequence ID" value="KAJ8118166.1"/>
    <property type="molecule type" value="Genomic_DNA"/>
</dbReference>
<comment type="caution">
    <text evidence="1">The sequence shown here is derived from an EMBL/GenBank/DDBJ whole genome shotgun (WGS) entry which is preliminary data.</text>
</comment>
<protein>
    <submittedName>
        <fullName evidence="1">Uncharacterized protein</fullName>
    </submittedName>
</protein>
<sequence>MDITTTTNQDFLSTDSIEEEICWYFVTTPELELILHKHAQVIQSLYDNGTPLFTKESLKRVGQQLDQYVEGRLEKNEMLIEDIMGNTIRFPIPEKPAPTLISRDNKLGKLRPEINYGTIQGSKIEAEFHGQYLGWHPQTAYLMLIPSWAHEDTVENTKFSVSQLGQILTDHKAEWQTTEEYHVLKSLVGWNPGFSKVRKIVGIALGALVEEDKEQRDSLMQYSLLLSLRELIMQRGVTEDVRCFAQDPALCPTAATVLEDAGIAVLDNPYAFTEVDDTTIVVSMYSNVPVKQIVTDIARPLAIMWTEPEVEADKINLSDPMSTRVESMLKNEYENLDFPYYQPFGEISLYLRKE</sequence>
<name>A0ACC2ISM1_9PEZI</name>